<comment type="caution">
    <text evidence="1">The sequence shown here is derived from an EMBL/GenBank/DDBJ whole genome shotgun (WGS) entry which is preliminary data.</text>
</comment>
<dbReference type="Proteomes" id="UP000030185">
    <property type="component" value="Unassembled WGS sequence"/>
</dbReference>
<proteinExistence type="predicted"/>
<name>A0A098LER6_9BACT</name>
<keyword evidence="1" id="KW-0436">Ligase</keyword>
<protein>
    <submittedName>
        <fullName evidence="1">Long-chain-fatty-acid--luciferin-component ligase</fullName>
    </submittedName>
</protein>
<dbReference type="OrthoDB" id="182577at2"/>
<organism evidence="1 2">
    <name type="scientific">Sporocytophaga myxococcoides</name>
    <dbReference type="NCBI Taxonomy" id="153721"/>
    <lineage>
        <taxon>Bacteria</taxon>
        <taxon>Pseudomonadati</taxon>
        <taxon>Bacteroidota</taxon>
        <taxon>Cytophagia</taxon>
        <taxon>Cytophagales</taxon>
        <taxon>Cytophagaceae</taxon>
        <taxon>Sporocytophaga</taxon>
    </lineage>
</organism>
<reference evidence="1 2" key="1">
    <citation type="submission" date="2014-09" db="EMBL/GenBank/DDBJ databases">
        <title>Sporocytophaga myxococcoides PG-01 genome sequencing.</title>
        <authorList>
            <person name="Liu L."/>
            <person name="Gao P.J."/>
            <person name="Chen G.J."/>
            <person name="Wang L.S."/>
        </authorList>
    </citation>
    <scope>NUCLEOTIDE SEQUENCE [LARGE SCALE GENOMIC DNA]</scope>
    <source>
        <strain evidence="1 2">PG-01</strain>
    </source>
</reference>
<gene>
    <name evidence="1" type="ORF">MYP_2142</name>
</gene>
<evidence type="ECO:0000313" key="2">
    <source>
        <dbReference type="Proteomes" id="UP000030185"/>
    </source>
</evidence>
<accession>A0A098LER6</accession>
<dbReference type="Gene3D" id="3.40.50.12780">
    <property type="entry name" value="N-terminal domain of ligase-like"/>
    <property type="match status" value="1"/>
</dbReference>
<dbReference type="STRING" id="153721.MYP_2142"/>
<dbReference type="RefSeq" id="WP_045462723.1">
    <property type="nucleotide sequence ID" value="NZ_BBLT01000004.1"/>
</dbReference>
<evidence type="ECO:0000313" key="1">
    <source>
        <dbReference type="EMBL" id="GAL84914.1"/>
    </source>
</evidence>
<dbReference type="GO" id="GO:0016874">
    <property type="term" value="F:ligase activity"/>
    <property type="evidence" value="ECO:0007669"/>
    <property type="project" value="UniProtKB-KW"/>
</dbReference>
<dbReference type="eggNOG" id="COG1541">
    <property type="taxonomic scope" value="Bacteria"/>
</dbReference>
<dbReference type="EMBL" id="BBLT01000004">
    <property type="protein sequence ID" value="GAL84914.1"/>
    <property type="molecule type" value="Genomic_DNA"/>
</dbReference>
<sequence>MDFKESFKKDLFNISDQNFNDKAILLFKYQAEHNPIYKQYLDLLGKDPSKISLIEEIPFLPILFFKTQEIKTDIFSEKQIFYSSGTTGFQTSRHYVADPEFYLKNCEEIFRKFYGSLSDFIVLALLPSYQQNPGSSLIYMVNHFIKQSGNPLSGFVNEKLLIDNLKKYKENPAKKLLIGVSFALWDLAENDHPDLSDFIVMETGGMKGRREELVRDELHQILKSGLNLKNVHSEYGMTELLSQAYSAGNGFFSGPDWFKILLRDINDPLTIGSGRSSGGINIIDLANVDSCAFIESQDLGKISDDNNFEVLGRFDNSDIRGCNLLYLN</sequence>
<dbReference type="AlphaFoldDB" id="A0A098LER6"/>
<keyword evidence="2" id="KW-1185">Reference proteome</keyword>
<dbReference type="InterPro" id="IPR042099">
    <property type="entry name" value="ANL_N_sf"/>
</dbReference>